<dbReference type="AlphaFoldDB" id="A0AAN1CTV7"/>
<dbReference type="KEGG" id="vbr:A6E01_16985"/>
<evidence type="ECO:0000313" key="3">
    <source>
        <dbReference type="Proteomes" id="UP000092018"/>
    </source>
</evidence>
<protein>
    <recommendedName>
        <fullName evidence="4">Spore coat protein U domain-containing protein</fullName>
    </recommendedName>
</protein>
<proteinExistence type="predicted"/>
<name>A0AAN1CTV7_9VIBR</name>
<reference evidence="2 3" key="1">
    <citation type="submission" date="2016-06" db="EMBL/GenBank/DDBJ databases">
        <title>Adaptive Radiation by Waves of Gene Transfer Leads to Fine-Scale Resource Partitioning in Marine Microbes.</title>
        <authorList>
            <person name="Hehemann J.-H."/>
            <person name="Arevalo P."/>
            <person name="Datta M.S."/>
            <person name="Yu X."/>
            <person name="Corzett C."/>
            <person name="Henschel A."/>
            <person name="Preheim S.P."/>
            <person name="Timberlake S."/>
            <person name="Alm E.J."/>
            <person name="Polz M.F."/>
        </authorList>
    </citation>
    <scope>NUCLEOTIDE SEQUENCE [LARGE SCALE GENOMIC DNA]</scope>
    <source>
        <strain evidence="2 3">FF50</strain>
    </source>
</reference>
<dbReference type="Proteomes" id="UP000092018">
    <property type="component" value="Chromosome 2"/>
</dbReference>
<sequence length="274" mass="30091">MIRIVALALVLLFCGTAVAKTCEGRWSVKVENSNVSLVGEKARIPVFIQTSQSIRECAPQGVYIRSTVNEGVQLQSSNALLKGWVSDSSGARTGLRTNKGVIYPLSLGEQTKLWLEVPNAVSGVPGLYASQLTFSIVGIDGIKSIVERAQLKVTPFVELKVNGQGAKRTVVNFGTLKTNQTKTLNLHFRSNTNVGLIFNAEYEKLKHKKLQGEYVSYQLYLNNKKLDFDTLMFLPRIHQGNSTNKLLKIRIGDTTQARAGSYSDTVTITATARP</sequence>
<gene>
    <name evidence="2" type="ORF">A6E01_16985</name>
</gene>
<evidence type="ECO:0000313" key="2">
    <source>
        <dbReference type="EMBL" id="ANO34882.1"/>
    </source>
</evidence>
<feature type="chain" id="PRO_5042886886" description="Spore coat protein U domain-containing protein" evidence="1">
    <location>
        <begin position="20"/>
        <end position="274"/>
    </location>
</feature>
<dbReference type="EMBL" id="CP016178">
    <property type="protein sequence ID" value="ANO34882.1"/>
    <property type="molecule type" value="Genomic_DNA"/>
</dbReference>
<organism evidence="2 3">
    <name type="scientific">Vibrio breoganii</name>
    <dbReference type="NCBI Taxonomy" id="553239"/>
    <lineage>
        <taxon>Bacteria</taxon>
        <taxon>Pseudomonadati</taxon>
        <taxon>Pseudomonadota</taxon>
        <taxon>Gammaproteobacteria</taxon>
        <taxon>Vibrionales</taxon>
        <taxon>Vibrionaceae</taxon>
        <taxon>Vibrio</taxon>
    </lineage>
</organism>
<keyword evidence="1" id="KW-0732">Signal</keyword>
<evidence type="ECO:0000256" key="1">
    <source>
        <dbReference type="SAM" id="SignalP"/>
    </source>
</evidence>
<dbReference type="RefSeq" id="WP_065210796.1">
    <property type="nucleotide sequence ID" value="NZ_CP016178.1"/>
</dbReference>
<evidence type="ECO:0008006" key="4">
    <source>
        <dbReference type="Google" id="ProtNLM"/>
    </source>
</evidence>
<feature type="signal peptide" evidence="1">
    <location>
        <begin position="1"/>
        <end position="19"/>
    </location>
</feature>
<accession>A0AAN1CTV7</accession>